<name>A0A1F6V4N1_9BACT</name>
<dbReference type="EMBL" id="MFTJ01000047">
    <property type="protein sequence ID" value="OGI64572.1"/>
    <property type="molecule type" value="Genomic_DNA"/>
</dbReference>
<dbReference type="AlphaFoldDB" id="A0A1F6V4N1"/>
<keyword evidence="1" id="KW-0472">Membrane</keyword>
<evidence type="ECO:0000313" key="2">
    <source>
        <dbReference type="EMBL" id="OGI64572.1"/>
    </source>
</evidence>
<keyword evidence="1" id="KW-1133">Transmembrane helix</keyword>
<evidence type="ECO:0000256" key="1">
    <source>
        <dbReference type="SAM" id="Phobius"/>
    </source>
</evidence>
<sequence length="143" mass="16865">MDKLKLKTRIDCIIKCPEEWENCKICSYKEGFFEYITGGTTFKEFFFSINKEEVVFVVMYPLISGLIWGRIGIILAVVSFIFFDKLFIVGGSWIIPEEYMDFGEEIINKCSAGVEDCRICNNEYSHEFNFNYKKSLKWYEKIC</sequence>
<reference evidence="2 3" key="1">
    <citation type="journal article" date="2016" name="Nat. Commun.">
        <title>Thousands of microbial genomes shed light on interconnected biogeochemical processes in an aquifer system.</title>
        <authorList>
            <person name="Anantharaman K."/>
            <person name="Brown C.T."/>
            <person name="Hug L.A."/>
            <person name="Sharon I."/>
            <person name="Castelle C.J."/>
            <person name="Probst A.J."/>
            <person name="Thomas B.C."/>
            <person name="Singh A."/>
            <person name="Wilkins M.J."/>
            <person name="Karaoz U."/>
            <person name="Brodie E.L."/>
            <person name="Williams K.H."/>
            <person name="Hubbard S.S."/>
            <person name="Banfield J.F."/>
        </authorList>
    </citation>
    <scope>NUCLEOTIDE SEQUENCE [LARGE SCALE GENOMIC DNA]</scope>
</reference>
<feature type="transmembrane region" description="Helical" evidence="1">
    <location>
        <begin position="54"/>
        <end position="83"/>
    </location>
</feature>
<protein>
    <submittedName>
        <fullName evidence="2">Uncharacterized protein</fullName>
    </submittedName>
</protein>
<organism evidence="2 3">
    <name type="scientific">Candidatus Nomurabacteria bacterium RIFCSPHIGHO2_01_FULL_39_10</name>
    <dbReference type="NCBI Taxonomy" id="1801733"/>
    <lineage>
        <taxon>Bacteria</taxon>
        <taxon>Candidatus Nomuraibacteriota</taxon>
    </lineage>
</organism>
<proteinExistence type="predicted"/>
<dbReference type="Proteomes" id="UP000178700">
    <property type="component" value="Unassembled WGS sequence"/>
</dbReference>
<accession>A0A1F6V4N1</accession>
<comment type="caution">
    <text evidence="2">The sequence shown here is derived from an EMBL/GenBank/DDBJ whole genome shotgun (WGS) entry which is preliminary data.</text>
</comment>
<gene>
    <name evidence="2" type="ORF">A2642_03775</name>
</gene>
<evidence type="ECO:0000313" key="3">
    <source>
        <dbReference type="Proteomes" id="UP000178700"/>
    </source>
</evidence>
<keyword evidence="1" id="KW-0812">Transmembrane</keyword>